<comment type="caution">
    <text evidence="2">The sequence shown here is derived from an EMBL/GenBank/DDBJ whole genome shotgun (WGS) entry which is preliminary data.</text>
</comment>
<evidence type="ECO:0000313" key="2">
    <source>
        <dbReference type="EMBL" id="KAB2599373.1"/>
    </source>
</evidence>
<dbReference type="EMBL" id="SMOL01000753">
    <property type="protein sequence ID" value="KAB2599373.1"/>
    <property type="molecule type" value="Genomic_DNA"/>
</dbReference>
<accession>A0A5N5F995</accession>
<sequence length="67" mass="7450">MTSQRTKSQNHDGSTASPLSRPLSPITVVKNTATNHHLAKILEMNLKIKTCRLAQWVSVFAQTSNIF</sequence>
<reference evidence="3" key="2">
    <citation type="submission" date="2019-10" db="EMBL/GenBank/DDBJ databases">
        <title>A de novo genome assembly of a pear dwarfing rootstock.</title>
        <authorList>
            <person name="Wang F."/>
            <person name="Wang J."/>
            <person name="Li S."/>
            <person name="Zhang Y."/>
            <person name="Fang M."/>
            <person name="Ma L."/>
            <person name="Zhao Y."/>
            <person name="Jiang S."/>
        </authorList>
    </citation>
    <scope>NUCLEOTIDE SEQUENCE [LARGE SCALE GENOMIC DNA]</scope>
</reference>
<evidence type="ECO:0000256" key="1">
    <source>
        <dbReference type="SAM" id="MobiDB-lite"/>
    </source>
</evidence>
<organism evidence="2 3">
    <name type="scientific">Pyrus ussuriensis x Pyrus communis</name>
    <dbReference type="NCBI Taxonomy" id="2448454"/>
    <lineage>
        <taxon>Eukaryota</taxon>
        <taxon>Viridiplantae</taxon>
        <taxon>Streptophyta</taxon>
        <taxon>Embryophyta</taxon>
        <taxon>Tracheophyta</taxon>
        <taxon>Spermatophyta</taxon>
        <taxon>Magnoliopsida</taxon>
        <taxon>eudicotyledons</taxon>
        <taxon>Gunneridae</taxon>
        <taxon>Pentapetalae</taxon>
        <taxon>rosids</taxon>
        <taxon>fabids</taxon>
        <taxon>Rosales</taxon>
        <taxon>Rosaceae</taxon>
        <taxon>Amygdaloideae</taxon>
        <taxon>Maleae</taxon>
        <taxon>Pyrus</taxon>
    </lineage>
</organism>
<gene>
    <name evidence="2" type="ORF">D8674_009644</name>
</gene>
<reference evidence="2 3" key="3">
    <citation type="submission" date="2019-11" db="EMBL/GenBank/DDBJ databases">
        <title>A de novo genome assembly of a pear dwarfing rootstock.</title>
        <authorList>
            <person name="Wang F."/>
            <person name="Wang J."/>
            <person name="Li S."/>
            <person name="Zhang Y."/>
            <person name="Fang M."/>
            <person name="Ma L."/>
            <person name="Zhao Y."/>
            <person name="Jiang S."/>
        </authorList>
    </citation>
    <scope>NUCLEOTIDE SEQUENCE [LARGE SCALE GENOMIC DNA]</scope>
    <source>
        <strain evidence="2">S2</strain>
        <tissue evidence="2">Leaf</tissue>
    </source>
</reference>
<protein>
    <submittedName>
        <fullName evidence="2">Uncharacterized protein</fullName>
    </submittedName>
</protein>
<dbReference type="AlphaFoldDB" id="A0A5N5F995"/>
<dbReference type="Proteomes" id="UP000327157">
    <property type="component" value="Chromosome 13"/>
</dbReference>
<feature type="compositionally biased region" description="Polar residues" evidence="1">
    <location>
        <begin position="1"/>
        <end position="18"/>
    </location>
</feature>
<proteinExistence type="predicted"/>
<name>A0A5N5F995_9ROSA</name>
<keyword evidence="3" id="KW-1185">Reference proteome</keyword>
<evidence type="ECO:0000313" key="3">
    <source>
        <dbReference type="Proteomes" id="UP000327157"/>
    </source>
</evidence>
<reference evidence="2 3" key="1">
    <citation type="submission" date="2019-09" db="EMBL/GenBank/DDBJ databases">
        <authorList>
            <person name="Ou C."/>
        </authorList>
    </citation>
    <scope>NUCLEOTIDE SEQUENCE [LARGE SCALE GENOMIC DNA]</scope>
    <source>
        <strain evidence="2">S2</strain>
        <tissue evidence="2">Leaf</tissue>
    </source>
</reference>
<feature type="region of interest" description="Disordered" evidence="1">
    <location>
        <begin position="1"/>
        <end position="25"/>
    </location>
</feature>